<name>A0A3P7IUZ2_STRVU</name>
<accession>A0A3P7IUZ2</accession>
<keyword evidence="5 10" id="KW-1133">Transmembrane helix</keyword>
<dbReference type="AlphaFoldDB" id="A0A3P7IUZ2"/>
<comment type="subcellular location">
    <subcellularLocation>
        <location evidence="1">Cell membrane</location>
        <topology evidence="1">Multi-pass membrane protein</topology>
    </subcellularLocation>
</comment>
<proteinExistence type="predicted"/>
<evidence type="ECO:0000313" key="12">
    <source>
        <dbReference type="EMBL" id="VDM73956.1"/>
    </source>
</evidence>
<feature type="transmembrane region" description="Helical" evidence="10">
    <location>
        <begin position="162"/>
        <end position="184"/>
    </location>
</feature>
<dbReference type="PANTHER" id="PTHR10110">
    <property type="entry name" value="SODIUM/HYDROGEN EXCHANGER"/>
    <property type="match status" value="1"/>
</dbReference>
<feature type="transmembrane region" description="Helical" evidence="10">
    <location>
        <begin position="89"/>
        <end position="108"/>
    </location>
</feature>
<evidence type="ECO:0000313" key="13">
    <source>
        <dbReference type="Proteomes" id="UP000270094"/>
    </source>
</evidence>
<organism evidence="12 13">
    <name type="scientific">Strongylus vulgaris</name>
    <name type="common">Blood worm</name>
    <dbReference type="NCBI Taxonomy" id="40348"/>
    <lineage>
        <taxon>Eukaryota</taxon>
        <taxon>Metazoa</taxon>
        <taxon>Ecdysozoa</taxon>
        <taxon>Nematoda</taxon>
        <taxon>Chromadorea</taxon>
        <taxon>Rhabditida</taxon>
        <taxon>Rhabditina</taxon>
        <taxon>Rhabditomorpha</taxon>
        <taxon>Strongyloidea</taxon>
        <taxon>Strongylidae</taxon>
        <taxon>Strongylus</taxon>
    </lineage>
</organism>
<dbReference type="EMBL" id="UYYB01033302">
    <property type="protein sequence ID" value="VDM73956.1"/>
    <property type="molecule type" value="Genomic_DNA"/>
</dbReference>
<keyword evidence="7" id="KW-0406">Ion transport</keyword>
<dbReference type="OrthoDB" id="441412at2759"/>
<reference evidence="12 13" key="1">
    <citation type="submission" date="2018-11" db="EMBL/GenBank/DDBJ databases">
        <authorList>
            <consortium name="Pathogen Informatics"/>
        </authorList>
    </citation>
    <scope>NUCLEOTIDE SEQUENCE [LARGE SCALE GENOMIC DNA]</scope>
</reference>
<evidence type="ECO:0000256" key="1">
    <source>
        <dbReference type="ARBA" id="ARBA00004651"/>
    </source>
</evidence>
<evidence type="ECO:0000256" key="2">
    <source>
        <dbReference type="ARBA" id="ARBA00022448"/>
    </source>
</evidence>
<evidence type="ECO:0000256" key="9">
    <source>
        <dbReference type="ARBA" id="ARBA00023201"/>
    </source>
</evidence>
<keyword evidence="6" id="KW-0915">Sodium</keyword>
<dbReference type="GO" id="GO:0015386">
    <property type="term" value="F:potassium:proton antiporter activity"/>
    <property type="evidence" value="ECO:0007669"/>
    <property type="project" value="TreeGrafter"/>
</dbReference>
<evidence type="ECO:0000256" key="5">
    <source>
        <dbReference type="ARBA" id="ARBA00022989"/>
    </source>
</evidence>
<evidence type="ECO:0000256" key="8">
    <source>
        <dbReference type="ARBA" id="ARBA00023136"/>
    </source>
</evidence>
<dbReference type="InterPro" id="IPR006153">
    <property type="entry name" value="Cation/H_exchanger_TM"/>
</dbReference>
<keyword evidence="13" id="KW-1185">Reference proteome</keyword>
<gene>
    <name evidence="12" type="ORF">SVUK_LOCUS8954</name>
</gene>
<feature type="transmembrane region" description="Helical" evidence="10">
    <location>
        <begin position="52"/>
        <end position="77"/>
    </location>
</feature>
<feature type="transmembrane region" description="Helical" evidence="10">
    <location>
        <begin position="196"/>
        <end position="226"/>
    </location>
</feature>
<feature type="domain" description="Cation/H+ exchanger transmembrane" evidence="11">
    <location>
        <begin position="21"/>
        <end position="230"/>
    </location>
</feature>
<dbReference type="GO" id="GO:0015385">
    <property type="term" value="F:sodium:proton antiporter activity"/>
    <property type="evidence" value="ECO:0007669"/>
    <property type="project" value="InterPro"/>
</dbReference>
<dbReference type="Pfam" id="PF00999">
    <property type="entry name" value="Na_H_Exchanger"/>
    <property type="match status" value="1"/>
</dbReference>
<dbReference type="GO" id="GO:0051453">
    <property type="term" value="P:regulation of intracellular pH"/>
    <property type="evidence" value="ECO:0007669"/>
    <property type="project" value="TreeGrafter"/>
</dbReference>
<sequence length="231" mass="25767">MIKFLPADVAGNLKGRYSWVSMHPQTLMTVMLPPLLFESSFKMNSHMFFARLRLIVCLTTVVYFITLVVASAFMIPVLAQTQKFSTSTVFLFTAILIATDAVAVTAILEQYGAPYSLRILIEGESLLNDGLALTTYRFLVHILEVEMGKIDEILFSQQFFSLFMNVFASPLIGAVGAKVVAWIISKLKENKKRQAYILVSVYGIFILCDKCSGSPALGIVVFGIMLNSYRY</sequence>
<evidence type="ECO:0000259" key="11">
    <source>
        <dbReference type="Pfam" id="PF00999"/>
    </source>
</evidence>
<keyword evidence="2" id="KW-0813">Transport</keyword>
<evidence type="ECO:0000256" key="10">
    <source>
        <dbReference type="SAM" id="Phobius"/>
    </source>
</evidence>
<keyword evidence="3" id="KW-1003">Cell membrane</keyword>
<feature type="non-terminal residue" evidence="12">
    <location>
        <position position="231"/>
    </location>
</feature>
<dbReference type="GO" id="GO:0005886">
    <property type="term" value="C:plasma membrane"/>
    <property type="evidence" value="ECO:0007669"/>
    <property type="project" value="UniProtKB-SubCell"/>
</dbReference>
<dbReference type="InterPro" id="IPR018422">
    <property type="entry name" value="Cation/H_exchanger_CPA1"/>
</dbReference>
<protein>
    <recommendedName>
        <fullName evidence="11">Cation/H+ exchanger transmembrane domain-containing protein</fullName>
    </recommendedName>
</protein>
<dbReference type="Proteomes" id="UP000270094">
    <property type="component" value="Unassembled WGS sequence"/>
</dbReference>
<keyword evidence="9" id="KW-0739">Sodium transport</keyword>
<evidence type="ECO:0000256" key="6">
    <source>
        <dbReference type="ARBA" id="ARBA00023053"/>
    </source>
</evidence>
<dbReference type="PANTHER" id="PTHR10110:SF86">
    <property type="entry name" value="SODIUM_HYDROGEN EXCHANGER 7"/>
    <property type="match status" value="1"/>
</dbReference>
<evidence type="ECO:0000256" key="3">
    <source>
        <dbReference type="ARBA" id="ARBA00022475"/>
    </source>
</evidence>
<evidence type="ECO:0000256" key="4">
    <source>
        <dbReference type="ARBA" id="ARBA00022692"/>
    </source>
</evidence>
<dbReference type="Gene3D" id="6.10.140.1330">
    <property type="match status" value="1"/>
</dbReference>
<dbReference type="GO" id="GO:0098719">
    <property type="term" value="P:sodium ion import across plasma membrane"/>
    <property type="evidence" value="ECO:0007669"/>
    <property type="project" value="TreeGrafter"/>
</dbReference>
<evidence type="ECO:0000256" key="7">
    <source>
        <dbReference type="ARBA" id="ARBA00023065"/>
    </source>
</evidence>
<keyword evidence="4 10" id="KW-0812">Transmembrane</keyword>
<keyword evidence="8 10" id="KW-0472">Membrane</keyword>